<proteinExistence type="predicted"/>
<evidence type="ECO:0000313" key="1">
    <source>
        <dbReference type="EMBL" id="KAJ3807663.1"/>
    </source>
</evidence>
<evidence type="ECO:0000313" key="2">
    <source>
        <dbReference type="Proteomes" id="UP001163835"/>
    </source>
</evidence>
<reference evidence="1" key="1">
    <citation type="submission" date="2022-09" db="EMBL/GenBank/DDBJ databases">
        <title>A Global Phylogenomic Analysis of the Shiitake Genus Lentinula.</title>
        <authorList>
            <consortium name="DOE Joint Genome Institute"/>
            <person name="Sierra-Patev S."/>
            <person name="Min B."/>
            <person name="Naranjo-Ortiz M."/>
            <person name="Looney B."/>
            <person name="Konkel Z."/>
            <person name="Slot J.C."/>
            <person name="Sakamoto Y."/>
            <person name="Steenwyk J.L."/>
            <person name="Rokas A."/>
            <person name="Carro J."/>
            <person name="Camarero S."/>
            <person name="Ferreira P."/>
            <person name="Molpeceres G."/>
            <person name="Ruiz-Duenas F.J."/>
            <person name="Serrano A."/>
            <person name="Henrissat B."/>
            <person name="Drula E."/>
            <person name="Hughes K.W."/>
            <person name="Mata J.L."/>
            <person name="Ishikawa N.K."/>
            <person name="Vargas-Isla R."/>
            <person name="Ushijima S."/>
            <person name="Smith C.A."/>
            <person name="Ahrendt S."/>
            <person name="Andreopoulos W."/>
            <person name="He G."/>
            <person name="Labutti K."/>
            <person name="Lipzen A."/>
            <person name="Ng V."/>
            <person name="Riley R."/>
            <person name="Sandor L."/>
            <person name="Barry K."/>
            <person name="Martinez A.T."/>
            <person name="Xiao Y."/>
            <person name="Gibbons J.G."/>
            <person name="Terashima K."/>
            <person name="Grigoriev I.V."/>
            <person name="Hibbett D.S."/>
        </authorList>
    </citation>
    <scope>NUCLEOTIDE SEQUENCE</scope>
    <source>
        <strain evidence="1">TMI1499</strain>
    </source>
</reference>
<name>A0ACC1TSW7_9AGAR</name>
<comment type="caution">
    <text evidence="1">The sequence shown here is derived from an EMBL/GenBank/DDBJ whole genome shotgun (WGS) entry which is preliminary data.</text>
</comment>
<protein>
    <submittedName>
        <fullName evidence="1">Uncharacterized protein</fullName>
    </submittedName>
</protein>
<keyword evidence="2" id="KW-1185">Reference proteome</keyword>
<gene>
    <name evidence="1" type="ORF">F5876DRAFT_90460</name>
</gene>
<dbReference type="EMBL" id="MU795285">
    <property type="protein sequence ID" value="KAJ3807663.1"/>
    <property type="molecule type" value="Genomic_DNA"/>
</dbReference>
<dbReference type="Proteomes" id="UP001163835">
    <property type="component" value="Unassembled WGS sequence"/>
</dbReference>
<organism evidence="1 2">
    <name type="scientific">Lentinula aff. lateritia</name>
    <dbReference type="NCBI Taxonomy" id="2804960"/>
    <lineage>
        <taxon>Eukaryota</taxon>
        <taxon>Fungi</taxon>
        <taxon>Dikarya</taxon>
        <taxon>Basidiomycota</taxon>
        <taxon>Agaricomycotina</taxon>
        <taxon>Agaricomycetes</taxon>
        <taxon>Agaricomycetidae</taxon>
        <taxon>Agaricales</taxon>
        <taxon>Marasmiineae</taxon>
        <taxon>Omphalotaceae</taxon>
        <taxon>Lentinula</taxon>
    </lineage>
</organism>
<accession>A0ACC1TSW7</accession>
<sequence>MPEEYSHLCVVCAFARWITILKVTNGYLFRKICANDRIAEVNEPMTSEQFLEMFRNNLIDIGVDHWGGWSQEFTHLTIVKYLISLNDNPTINREDFFNLNYPPASVCPVCNRSCHCA</sequence>